<feature type="domain" description="Cyclic nucleotide-binding" evidence="1">
    <location>
        <begin position="13"/>
        <end position="82"/>
    </location>
</feature>
<dbReference type="AlphaFoldDB" id="A0A2M7FYM2"/>
<reference evidence="2 3" key="1">
    <citation type="submission" date="2017-09" db="EMBL/GenBank/DDBJ databases">
        <title>Depth-based differentiation of microbial function through sediment-hosted aquifers and enrichment of novel symbionts in the deep terrestrial subsurface.</title>
        <authorList>
            <person name="Probst A.J."/>
            <person name="Ladd B."/>
            <person name="Jarett J.K."/>
            <person name="Geller-Mcgrath D.E."/>
            <person name="Sieber C.M."/>
            <person name="Emerson J.B."/>
            <person name="Anantharaman K."/>
            <person name="Thomas B.C."/>
            <person name="Malmstrom R."/>
            <person name="Stieglmeier M."/>
            <person name="Klingl A."/>
            <person name="Woyke T."/>
            <person name="Ryan C.M."/>
            <person name="Banfield J.F."/>
        </authorList>
    </citation>
    <scope>NUCLEOTIDE SEQUENCE [LARGE SCALE GENOMIC DNA]</scope>
    <source>
        <strain evidence="2">CG17_big_fil_post_rev_8_21_14_2_50_48_46</strain>
    </source>
</reference>
<dbReference type="InterPro" id="IPR018490">
    <property type="entry name" value="cNMP-bd_dom_sf"/>
</dbReference>
<dbReference type="PROSITE" id="PS50042">
    <property type="entry name" value="CNMP_BINDING_3"/>
    <property type="match status" value="1"/>
</dbReference>
<evidence type="ECO:0000313" key="3">
    <source>
        <dbReference type="Proteomes" id="UP000231019"/>
    </source>
</evidence>
<comment type="caution">
    <text evidence="2">The sequence shown here is derived from an EMBL/GenBank/DDBJ whole genome shotgun (WGS) entry which is preliminary data.</text>
</comment>
<name>A0A2M7FYM2_9BACT</name>
<dbReference type="CDD" id="cd00038">
    <property type="entry name" value="CAP_ED"/>
    <property type="match status" value="1"/>
</dbReference>
<dbReference type="InterPro" id="IPR014710">
    <property type="entry name" value="RmlC-like_jellyroll"/>
</dbReference>
<dbReference type="SUPFAM" id="SSF51206">
    <property type="entry name" value="cAMP-binding domain-like"/>
    <property type="match status" value="1"/>
</dbReference>
<dbReference type="InterPro" id="IPR000595">
    <property type="entry name" value="cNMP-bd_dom"/>
</dbReference>
<proteinExistence type="predicted"/>
<dbReference type="EMBL" id="PFFQ01000059">
    <property type="protein sequence ID" value="PIW14471.1"/>
    <property type="molecule type" value="Genomic_DNA"/>
</dbReference>
<dbReference type="Pfam" id="PF00027">
    <property type="entry name" value="cNMP_binding"/>
    <property type="match status" value="1"/>
</dbReference>
<protein>
    <submittedName>
        <fullName evidence="2">Crp/Fnr family transcriptional regulator</fullName>
    </submittedName>
</protein>
<gene>
    <name evidence="2" type="ORF">COW36_20745</name>
</gene>
<organism evidence="2 3">
    <name type="scientific">bacterium (Candidatus Blackallbacteria) CG17_big_fil_post_rev_8_21_14_2_50_48_46</name>
    <dbReference type="NCBI Taxonomy" id="2014261"/>
    <lineage>
        <taxon>Bacteria</taxon>
        <taxon>Candidatus Blackallbacteria</taxon>
    </lineage>
</organism>
<evidence type="ECO:0000313" key="2">
    <source>
        <dbReference type="EMBL" id="PIW14471.1"/>
    </source>
</evidence>
<evidence type="ECO:0000259" key="1">
    <source>
        <dbReference type="PROSITE" id="PS50042"/>
    </source>
</evidence>
<accession>A0A2M7FYM2</accession>
<dbReference type="Proteomes" id="UP000231019">
    <property type="component" value="Unassembled WGS sequence"/>
</dbReference>
<sequence>MQIKEDLIRKQRYFKDLELKHLQALALNAEESHWEAESYIFRIGESARHFYLIGEGSVSLEMHAAQRGMVRIQTLHAGDILGWSWLFPPYKWHFDARVLEPVRGLVFDAETFLDQCEIDHELGYQIQKRFSRMMVERLQATRLQLLDLYQTGEEK</sequence>
<dbReference type="SMART" id="SM00100">
    <property type="entry name" value="cNMP"/>
    <property type="match status" value="1"/>
</dbReference>
<dbReference type="Gene3D" id="2.60.120.10">
    <property type="entry name" value="Jelly Rolls"/>
    <property type="match status" value="1"/>
</dbReference>